<dbReference type="InterPro" id="IPR014543">
    <property type="entry name" value="UCP028291"/>
</dbReference>
<dbReference type="Gene3D" id="3.30.310.50">
    <property type="entry name" value="Alpha-D-phosphohexomutase, C-terminal domain"/>
    <property type="match status" value="1"/>
</dbReference>
<keyword evidence="4" id="KW-1185">Reference proteome</keyword>
<evidence type="ECO:0000256" key="1">
    <source>
        <dbReference type="SAM" id="MobiDB-lite"/>
    </source>
</evidence>
<gene>
    <name evidence="3" type="ORF">G163CM_02620</name>
</gene>
<dbReference type="PANTHER" id="PTHR43252:SF7">
    <property type="entry name" value="TRANSCRIPTIONAL REGULATOR YQJI"/>
    <property type="match status" value="1"/>
</dbReference>
<dbReference type="InterPro" id="IPR005149">
    <property type="entry name" value="Tscrpt_reg_PadR_N"/>
</dbReference>
<evidence type="ECO:0000313" key="4">
    <source>
        <dbReference type="Proteomes" id="UP001199659"/>
    </source>
</evidence>
<dbReference type="Gene3D" id="1.10.10.10">
    <property type="entry name" value="Winged helix-like DNA-binding domain superfamily/Winged helix DNA-binding domain"/>
    <property type="match status" value="1"/>
</dbReference>
<protein>
    <recommendedName>
        <fullName evidence="2">Transcription regulator PadR N-terminal domain-containing protein</fullName>
    </recommendedName>
</protein>
<organism evidence="3 4">
    <name type="scientific">Pseudocitrobacter corydidari</name>
    <dbReference type="NCBI Taxonomy" id="2891570"/>
    <lineage>
        <taxon>Bacteria</taxon>
        <taxon>Pseudomonadati</taxon>
        <taxon>Pseudomonadota</taxon>
        <taxon>Gammaproteobacteria</taxon>
        <taxon>Enterobacterales</taxon>
        <taxon>Enterobacteriaceae</taxon>
        <taxon>Pseudocitrobacter</taxon>
    </lineage>
</organism>
<proteinExistence type="predicted"/>
<reference evidence="3 4" key="1">
    <citation type="journal article" date="2022" name="Int. J. Syst. Evol. Microbiol.">
        <title>Pseudocitrobacter corydidari sp. nov., isolated from the Asian emerald cockroach Corydidarum magnifica.</title>
        <authorList>
            <person name="Guzman J."/>
            <person name="Poehlein A."/>
            <person name="Glaeser S.P."/>
            <person name="Schwengers O."/>
            <person name="Blom J."/>
            <person name="Hollensteiner J."/>
            <person name="Kampfer P."/>
            <person name="Vilcinskas A."/>
        </authorList>
    </citation>
    <scope>NUCLEOTIDE SEQUENCE [LARGE SCALE GENOMIC DNA]</scope>
    <source>
        <strain evidence="3">G163CM</strain>
    </source>
</reference>
<feature type="region of interest" description="Disordered" evidence="1">
    <location>
        <begin position="1"/>
        <end position="31"/>
    </location>
</feature>
<dbReference type="Proteomes" id="UP001199659">
    <property type="component" value="Chromosome"/>
</dbReference>
<accession>A0ABY3RYS7</accession>
<dbReference type="PANTHER" id="PTHR43252">
    <property type="entry name" value="TRANSCRIPTIONAL REGULATOR YQJI"/>
    <property type="match status" value="1"/>
</dbReference>
<evidence type="ECO:0000259" key="2">
    <source>
        <dbReference type="Pfam" id="PF03551"/>
    </source>
</evidence>
<dbReference type="InterPro" id="IPR036390">
    <property type="entry name" value="WH_DNA-bd_sf"/>
</dbReference>
<evidence type="ECO:0000313" key="3">
    <source>
        <dbReference type="EMBL" id="UGS39579.1"/>
    </source>
</evidence>
<dbReference type="SUPFAM" id="SSF46785">
    <property type="entry name" value="Winged helix' DNA-binding domain"/>
    <property type="match status" value="1"/>
</dbReference>
<feature type="domain" description="Transcription regulator PadR N-terminal" evidence="2">
    <location>
        <begin position="46"/>
        <end position="115"/>
    </location>
</feature>
<sequence>MVQTKRSDRPSEGADAHQAETADTQKSGKGSRRGRIFDYGELRLLLLAMLAERSSHGYELINEIKERFGGMYKPSPGVIYPTLTWLYDRSYAVIELEKGGRKRYSITDEGRAFLAANQAVSDMLMARVAPKGNSKSPKQLVGAMDHLKRALSLRIKLGPVADSVIDQMAEVIHSAADQLETLLTAPPQAKGAMTSIAEIATPNAQRYLRRLCTHFHHRTPVVSDETSGQFKMSMGEVRMEVVGDALFKVTLTALSAEKIPEMEEIIVRHLQETAVREVLEIHWQRAER</sequence>
<dbReference type="Pfam" id="PF09981">
    <property type="entry name" value="DUF2218"/>
    <property type="match status" value="1"/>
</dbReference>
<dbReference type="Pfam" id="PF03551">
    <property type="entry name" value="PadR"/>
    <property type="match status" value="1"/>
</dbReference>
<dbReference type="InterPro" id="IPR036388">
    <property type="entry name" value="WH-like_DNA-bd_sf"/>
</dbReference>
<name>A0ABY3RYS7_9ENTR</name>
<dbReference type="RefSeq" id="WP_231826590.1">
    <property type="nucleotide sequence ID" value="NZ_CP087880.1"/>
</dbReference>
<dbReference type="EMBL" id="CP087880">
    <property type="protein sequence ID" value="UGS39579.1"/>
    <property type="molecule type" value="Genomic_DNA"/>
</dbReference>
<feature type="compositionally biased region" description="Basic and acidic residues" evidence="1">
    <location>
        <begin position="1"/>
        <end position="20"/>
    </location>
</feature>